<name>A0AA37RUG6_9GAMM</name>
<dbReference type="Pfam" id="PF00672">
    <property type="entry name" value="HAMP"/>
    <property type="match status" value="1"/>
</dbReference>
<feature type="transmembrane region" description="Helical" evidence="9">
    <location>
        <begin position="191"/>
        <end position="212"/>
    </location>
</feature>
<proteinExistence type="inferred from homology"/>
<dbReference type="GO" id="GO:0007165">
    <property type="term" value="P:signal transduction"/>
    <property type="evidence" value="ECO:0007669"/>
    <property type="project" value="UniProtKB-KW"/>
</dbReference>
<dbReference type="InterPro" id="IPR033480">
    <property type="entry name" value="sCache_2"/>
</dbReference>
<comment type="subcellular location">
    <subcellularLocation>
        <location evidence="1">Cell membrane</location>
        <topology evidence="1">Multi-pass membrane protein</topology>
    </subcellularLocation>
</comment>
<dbReference type="Gene3D" id="1.10.287.950">
    <property type="entry name" value="Methyl-accepting chemotaxis protein"/>
    <property type="match status" value="1"/>
</dbReference>
<feature type="domain" description="Methyl-accepting transducer" evidence="10">
    <location>
        <begin position="273"/>
        <end position="509"/>
    </location>
</feature>
<keyword evidence="4 9" id="KW-1133">Transmembrane helix</keyword>
<dbReference type="InterPro" id="IPR004090">
    <property type="entry name" value="Chemotax_Me-accpt_rcpt"/>
</dbReference>
<evidence type="ECO:0000313" key="12">
    <source>
        <dbReference type="EMBL" id="GLP94747.1"/>
    </source>
</evidence>
<keyword evidence="3 9" id="KW-0812">Transmembrane</keyword>
<organism evidence="12 13">
    <name type="scientific">Paraferrimonas sedimenticola</name>
    <dbReference type="NCBI Taxonomy" id="375674"/>
    <lineage>
        <taxon>Bacteria</taxon>
        <taxon>Pseudomonadati</taxon>
        <taxon>Pseudomonadota</taxon>
        <taxon>Gammaproteobacteria</taxon>
        <taxon>Alteromonadales</taxon>
        <taxon>Ferrimonadaceae</taxon>
        <taxon>Paraferrimonas</taxon>
    </lineage>
</organism>
<evidence type="ECO:0000256" key="3">
    <source>
        <dbReference type="ARBA" id="ARBA00022692"/>
    </source>
</evidence>
<dbReference type="RefSeq" id="WP_095506118.1">
    <property type="nucleotide sequence ID" value="NZ_BSNC01000001.1"/>
</dbReference>
<keyword evidence="6 8" id="KW-0807">Transducer</keyword>
<dbReference type="FunFam" id="1.10.287.950:FF:000001">
    <property type="entry name" value="Methyl-accepting chemotaxis sensory transducer"/>
    <property type="match status" value="1"/>
</dbReference>
<reference evidence="12" key="1">
    <citation type="journal article" date="2014" name="Int. J. Syst. Evol. Microbiol.">
        <title>Complete genome sequence of Corynebacterium casei LMG S-19264T (=DSM 44701T), isolated from a smear-ripened cheese.</title>
        <authorList>
            <consortium name="US DOE Joint Genome Institute (JGI-PGF)"/>
            <person name="Walter F."/>
            <person name="Albersmeier A."/>
            <person name="Kalinowski J."/>
            <person name="Ruckert C."/>
        </authorList>
    </citation>
    <scope>NUCLEOTIDE SEQUENCE</scope>
    <source>
        <strain evidence="12">NBRC 101628</strain>
    </source>
</reference>
<keyword evidence="5 9" id="KW-0472">Membrane</keyword>
<dbReference type="PANTHER" id="PTHR32089:SF119">
    <property type="entry name" value="METHYL-ACCEPTING CHEMOTAXIS PROTEIN CTPL"/>
    <property type="match status" value="1"/>
</dbReference>
<evidence type="ECO:0000259" key="10">
    <source>
        <dbReference type="PROSITE" id="PS50111"/>
    </source>
</evidence>
<evidence type="ECO:0000256" key="6">
    <source>
        <dbReference type="ARBA" id="ARBA00023224"/>
    </source>
</evidence>
<dbReference type="Proteomes" id="UP001161422">
    <property type="component" value="Unassembled WGS sequence"/>
</dbReference>
<accession>A0AA37RUG6</accession>
<dbReference type="Gene3D" id="3.30.450.20">
    <property type="entry name" value="PAS domain"/>
    <property type="match status" value="1"/>
</dbReference>
<keyword evidence="13" id="KW-1185">Reference proteome</keyword>
<dbReference type="GO" id="GO:0005886">
    <property type="term" value="C:plasma membrane"/>
    <property type="evidence" value="ECO:0007669"/>
    <property type="project" value="UniProtKB-SubCell"/>
</dbReference>
<dbReference type="SUPFAM" id="SSF58104">
    <property type="entry name" value="Methyl-accepting chemotaxis protein (MCP) signaling domain"/>
    <property type="match status" value="1"/>
</dbReference>
<dbReference type="SMART" id="SM00283">
    <property type="entry name" value="MA"/>
    <property type="match status" value="1"/>
</dbReference>
<evidence type="ECO:0000313" key="13">
    <source>
        <dbReference type="Proteomes" id="UP001161422"/>
    </source>
</evidence>
<evidence type="ECO:0000259" key="11">
    <source>
        <dbReference type="PROSITE" id="PS50885"/>
    </source>
</evidence>
<evidence type="ECO:0000256" key="5">
    <source>
        <dbReference type="ARBA" id="ARBA00023136"/>
    </source>
</evidence>
<dbReference type="SMART" id="SM00304">
    <property type="entry name" value="HAMP"/>
    <property type="match status" value="1"/>
</dbReference>
<dbReference type="CDD" id="cd18774">
    <property type="entry name" value="PDC2_HK_sensor"/>
    <property type="match status" value="1"/>
</dbReference>
<dbReference type="PROSITE" id="PS50885">
    <property type="entry name" value="HAMP"/>
    <property type="match status" value="1"/>
</dbReference>
<evidence type="ECO:0000256" key="2">
    <source>
        <dbReference type="ARBA" id="ARBA00022475"/>
    </source>
</evidence>
<dbReference type="SMART" id="SM01049">
    <property type="entry name" value="Cache_2"/>
    <property type="match status" value="1"/>
</dbReference>
<evidence type="ECO:0000256" key="8">
    <source>
        <dbReference type="PROSITE-ProRule" id="PRU00284"/>
    </source>
</evidence>
<evidence type="ECO:0000256" key="4">
    <source>
        <dbReference type="ARBA" id="ARBA00022989"/>
    </source>
</evidence>
<dbReference type="AlphaFoldDB" id="A0AA37RUG6"/>
<dbReference type="InterPro" id="IPR003660">
    <property type="entry name" value="HAMP_dom"/>
</dbReference>
<protein>
    <submittedName>
        <fullName evidence="12">Chemotaxis protein</fullName>
    </submittedName>
</protein>
<gene>
    <name evidence="12" type="ORF">GCM10007895_00530</name>
</gene>
<dbReference type="PRINTS" id="PR00260">
    <property type="entry name" value="CHEMTRNSDUCR"/>
</dbReference>
<dbReference type="Pfam" id="PF00015">
    <property type="entry name" value="MCPsignal"/>
    <property type="match status" value="1"/>
</dbReference>
<evidence type="ECO:0000256" key="1">
    <source>
        <dbReference type="ARBA" id="ARBA00004651"/>
    </source>
</evidence>
<feature type="domain" description="HAMP" evidence="11">
    <location>
        <begin position="214"/>
        <end position="268"/>
    </location>
</feature>
<dbReference type="Pfam" id="PF17200">
    <property type="entry name" value="sCache_2"/>
    <property type="match status" value="1"/>
</dbReference>
<comment type="caution">
    <text evidence="12">The sequence shown here is derived from an EMBL/GenBank/DDBJ whole genome shotgun (WGS) entry which is preliminary data.</text>
</comment>
<dbReference type="PANTHER" id="PTHR32089">
    <property type="entry name" value="METHYL-ACCEPTING CHEMOTAXIS PROTEIN MCPB"/>
    <property type="match status" value="1"/>
</dbReference>
<evidence type="ECO:0000256" key="9">
    <source>
        <dbReference type="SAM" id="Phobius"/>
    </source>
</evidence>
<dbReference type="PROSITE" id="PS50111">
    <property type="entry name" value="CHEMOTAXIS_TRANSDUC_2"/>
    <property type="match status" value="1"/>
</dbReference>
<dbReference type="CDD" id="cd11386">
    <property type="entry name" value="MCP_signal"/>
    <property type="match status" value="1"/>
</dbReference>
<dbReference type="CDD" id="cd06225">
    <property type="entry name" value="HAMP"/>
    <property type="match status" value="1"/>
</dbReference>
<dbReference type="GO" id="GO:0006935">
    <property type="term" value="P:chemotaxis"/>
    <property type="evidence" value="ECO:0007669"/>
    <property type="project" value="InterPro"/>
</dbReference>
<dbReference type="EMBL" id="BSNC01000001">
    <property type="protein sequence ID" value="GLP94747.1"/>
    <property type="molecule type" value="Genomic_DNA"/>
</dbReference>
<sequence>MIAFLRNITILQRLLAMLGMAALGTMMFAYQSISEQRANLIEQKWQQAEQQLETILAVIDAERDLVRTGKITEEEAKTTTLELIRNVRFGAAGYFLILGADGDFLMHPTIPKLEGTSYLSYTTTDGQRPFAPLQRRINSQQVSKIEYPFLNPKTREDESKLTVAKAFPEWGWMIATGTYTGEIDATMRDVLWSYVIILGSIALPIFAAFLLINHSITKPINDILQALKDISEGDGDLSKTLSADGKDEVSDVAREFNTFVAKIGELVRGMRPVTDTLHAQANTLNESVAAASVSADSLYKETDSVATAINQMVATTHEMANNTQQAADAAEHAKSQAETTNDLVMNTITASHTLGGEVRKATATTRQLAQHSSQIGSILEVIRGIAEQTNLLALNAAIEAARAGTHGRGFAVVADEVRALANRTQDSTDEIQKIIENIQQAVGDVTESNEQTQLQSDTLEQHAQQAGIALEQILAAVATISDMNTQLASATEEQSLVTTEINRNISRISELSSESLETNQQNSQSSDNLHQVSNEIGGLIQQFKV</sequence>
<comment type="similarity">
    <text evidence="7">Belongs to the methyl-accepting chemotaxis (MCP) protein family.</text>
</comment>
<feature type="transmembrane region" description="Helical" evidence="9">
    <location>
        <begin position="12"/>
        <end position="30"/>
    </location>
</feature>
<evidence type="ECO:0000256" key="7">
    <source>
        <dbReference type="ARBA" id="ARBA00029447"/>
    </source>
</evidence>
<keyword evidence="2" id="KW-1003">Cell membrane</keyword>
<reference evidence="12" key="2">
    <citation type="submission" date="2023-01" db="EMBL/GenBank/DDBJ databases">
        <title>Draft genome sequence of Paraferrimonas sedimenticola strain NBRC 101628.</title>
        <authorList>
            <person name="Sun Q."/>
            <person name="Mori K."/>
        </authorList>
    </citation>
    <scope>NUCLEOTIDE SEQUENCE</scope>
    <source>
        <strain evidence="12">NBRC 101628</strain>
    </source>
</reference>
<dbReference type="GO" id="GO:0004888">
    <property type="term" value="F:transmembrane signaling receptor activity"/>
    <property type="evidence" value="ECO:0007669"/>
    <property type="project" value="InterPro"/>
</dbReference>
<dbReference type="InterPro" id="IPR004089">
    <property type="entry name" value="MCPsignal_dom"/>
</dbReference>